<feature type="signal peptide" evidence="1">
    <location>
        <begin position="1"/>
        <end position="18"/>
    </location>
</feature>
<comment type="caution">
    <text evidence="2">The sequence shown here is derived from an EMBL/GenBank/DDBJ whole genome shotgun (WGS) entry which is preliminary data.</text>
</comment>
<organism evidence="2 3">
    <name type="scientific">Rheinheimera lutimaris</name>
    <dbReference type="NCBI Taxonomy" id="2740584"/>
    <lineage>
        <taxon>Bacteria</taxon>
        <taxon>Pseudomonadati</taxon>
        <taxon>Pseudomonadota</taxon>
        <taxon>Gammaproteobacteria</taxon>
        <taxon>Chromatiales</taxon>
        <taxon>Chromatiaceae</taxon>
        <taxon>Rheinheimera</taxon>
    </lineage>
</organism>
<proteinExistence type="predicted"/>
<name>A0A7Y5EJ07_9GAMM</name>
<dbReference type="AlphaFoldDB" id="A0A7Y5EJ07"/>
<keyword evidence="3" id="KW-1185">Reference proteome</keyword>
<dbReference type="EMBL" id="JABSOD010000022">
    <property type="protein sequence ID" value="NRQ44115.1"/>
    <property type="molecule type" value="Genomic_DNA"/>
</dbReference>
<evidence type="ECO:0008006" key="4">
    <source>
        <dbReference type="Google" id="ProtNLM"/>
    </source>
</evidence>
<feature type="chain" id="PRO_5031217949" description="Secreted protein" evidence="1">
    <location>
        <begin position="19"/>
        <end position="102"/>
    </location>
</feature>
<reference evidence="2 3" key="1">
    <citation type="submission" date="2020-06" db="EMBL/GenBank/DDBJ databases">
        <title>Rheinheimera sp. nov., a marine bacterium isolated from coastal.</title>
        <authorList>
            <person name="Yu Q."/>
            <person name="Qi Y."/>
            <person name="Pu J."/>
        </authorList>
    </citation>
    <scope>NUCLEOTIDE SEQUENCE [LARGE SCALE GENOMIC DNA]</scope>
    <source>
        <strain evidence="2 3">YQF-2</strain>
    </source>
</reference>
<evidence type="ECO:0000313" key="3">
    <source>
        <dbReference type="Proteomes" id="UP000523161"/>
    </source>
</evidence>
<protein>
    <recommendedName>
        <fullName evidence="4">Secreted protein</fullName>
    </recommendedName>
</protein>
<keyword evidence="1" id="KW-0732">Signal</keyword>
<dbReference type="Proteomes" id="UP000523161">
    <property type="component" value="Unassembled WGS sequence"/>
</dbReference>
<dbReference type="RefSeq" id="WP_173502349.1">
    <property type="nucleotide sequence ID" value="NZ_JABSOD010000022.1"/>
</dbReference>
<accession>A0A7Y5EJ07</accession>
<evidence type="ECO:0000313" key="2">
    <source>
        <dbReference type="EMBL" id="NRQ44115.1"/>
    </source>
</evidence>
<evidence type="ECO:0000256" key="1">
    <source>
        <dbReference type="SAM" id="SignalP"/>
    </source>
</evidence>
<sequence length="102" mass="11603">MRILSALLLLFWLTPAKAADTVRCIQNPKRIKACPHLLYRVAQLPDMTAPAVICICVSDFEQLLVKPTDEAQTIKLNMTKRQLEVQHGNKLQPVLDILQRQN</sequence>
<gene>
    <name evidence="2" type="ORF">HRH59_16345</name>
</gene>